<dbReference type="InterPro" id="IPR044946">
    <property type="entry name" value="Restrct_endonuc_typeI_TRD_sf"/>
</dbReference>
<evidence type="ECO:0000313" key="5">
    <source>
        <dbReference type="EMBL" id="TDP74055.1"/>
    </source>
</evidence>
<dbReference type="Gene3D" id="1.10.287.1120">
    <property type="entry name" value="Bipartite methylase S protein"/>
    <property type="match status" value="1"/>
</dbReference>
<evidence type="ECO:0000313" key="6">
    <source>
        <dbReference type="Proteomes" id="UP000295361"/>
    </source>
</evidence>
<name>A0A4R6QU97_9BURK</name>
<feature type="domain" description="Type I restriction modification DNA specificity" evidence="4">
    <location>
        <begin position="34"/>
        <end position="192"/>
    </location>
</feature>
<dbReference type="Gene3D" id="3.90.220.20">
    <property type="entry name" value="DNA methylase specificity domains"/>
    <property type="match status" value="2"/>
</dbReference>
<organism evidence="5 6">
    <name type="scientific">Roseateles toxinivorans</name>
    <dbReference type="NCBI Taxonomy" id="270368"/>
    <lineage>
        <taxon>Bacteria</taxon>
        <taxon>Pseudomonadati</taxon>
        <taxon>Pseudomonadota</taxon>
        <taxon>Betaproteobacteria</taxon>
        <taxon>Burkholderiales</taxon>
        <taxon>Sphaerotilaceae</taxon>
        <taxon>Roseateles</taxon>
    </lineage>
</organism>
<proteinExistence type="inferred from homology"/>
<comment type="caution">
    <text evidence="5">The sequence shown here is derived from an EMBL/GenBank/DDBJ whole genome shotgun (WGS) entry which is preliminary data.</text>
</comment>
<feature type="domain" description="Type I restriction modification DNA specificity" evidence="4">
    <location>
        <begin position="242"/>
        <end position="390"/>
    </location>
</feature>
<dbReference type="InterPro" id="IPR052021">
    <property type="entry name" value="Type-I_RS_S_subunit"/>
</dbReference>
<sequence length="448" mass="49004">MSSEWQRFRLEDVALPGKDGLVDGPFGSNLPSSAYTPEGIPVIRGSNLTKGEERFRSHEFVYVSSETADKLSRSLCLPNDIIFTKKGTLGQIGLVPAGPHPVYLLSSNQMRMRVDGKRADAEFVYYYLAQRESIEKIIRDSEHTGVPKINLGYLRSFPIVLPEVSTQRAIASALSTFDDRIALLRETNATLEAIAQALFKSWFVDFDPVRAKREGRAPEGMDEATAGLFPDSFEDSELGKVPRGWEVQAIGDCINTVGGATPDTKNAAFWSPEEFAWTTPKDLSGATSPALISTERKLSAAGLAKISCGLLPKGSLLMSSRAPIGYLAIADLPVAINQGYIGMLPGGRLPPLYMLRWCEAHMDQIKGRANGSTFMEISKKAFRPIPAVVPDKAVIAAYMAVAQPLFDRVIANEWQALTLIQVRDTLLPRLISGQLRLPEPHSLLEATA</sequence>
<dbReference type="SUPFAM" id="SSF116734">
    <property type="entry name" value="DNA methylase specificity domain"/>
    <property type="match status" value="2"/>
</dbReference>
<comment type="similarity">
    <text evidence="1">Belongs to the type-I restriction system S methylase family.</text>
</comment>
<dbReference type="InParanoid" id="A0A4R6QU97"/>
<evidence type="ECO:0000256" key="1">
    <source>
        <dbReference type="ARBA" id="ARBA00010923"/>
    </source>
</evidence>
<dbReference type="GO" id="GO:0009307">
    <property type="term" value="P:DNA restriction-modification system"/>
    <property type="evidence" value="ECO:0007669"/>
    <property type="project" value="UniProtKB-KW"/>
</dbReference>
<protein>
    <submittedName>
        <fullName evidence="5">Type I restriction enzyme S subunit</fullName>
    </submittedName>
</protein>
<dbReference type="EMBL" id="SNXS01000001">
    <property type="protein sequence ID" value="TDP74055.1"/>
    <property type="molecule type" value="Genomic_DNA"/>
</dbReference>
<gene>
    <name evidence="5" type="ORF">DES47_101102</name>
</gene>
<keyword evidence="2" id="KW-0680">Restriction system</keyword>
<evidence type="ECO:0000259" key="4">
    <source>
        <dbReference type="Pfam" id="PF01420"/>
    </source>
</evidence>
<dbReference type="RefSeq" id="WP_133698718.1">
    <property type="nucleotide sequence ID" value="NZ_SNXS01000001.1"/>
</dbReference>
<evidence type="ECO:0000256" key="3">
    <source>
        <dbReference type="ARBA" id="ARBA00023125"/>
    </source>
</evidence>
<keyword evidence="3" id="KW-0238">DNA-binding</keyword>
<dbReference type="Pfam" id="PF01420">
    <property type="entry name" value="Methylase_S"/>
    <property type="match status" value="2"/>
</dbReference>
<dbReference type="OrthoDB" id="9798929at2"/>
<keyword evidence="6" id="KW-1185">Reference proteome</keyword>
<dbReference type="InterPro" id="IPR000055">
    <property type="entry name" value="Restrct_endonuc_typeI_TRD"/>
</dbReference>
<dbReference type="AlphaFoldDB" id="A0A4R6QU97"/>
<dbReference type="GO" id="GO:0003677">
    <property type="term" value="F:DNA binding"/>
    <property type="evidence" value="ECO:0007669"/>
    <property type="project" value="UniProtKB-KW"/>
</dbReference>
<reference evidence="5 6" key="1">
    <citation type="submission" date="2019-03" db="EMBL/GenBank/DDBJ databases">
        <title>Genomic Encyclopedia of Type Strains, Phase IV (KMG-IV): sequencing the most valuable type-strain genomes for metagenomic binning, comparative biology and taxonomic classification.</title>
        <authorList>
            <person name="Goeker M."/>
        </authorList>
    </citation>
    <scope>NUCLEOTIDE SEQUENCE [LARGE SCALE GENOMIC DNA]</scope>
    <source>
        <strain evidence="5 6">DSM 16998</strain>
    </source>
</reference>
<dbReference type="PANTHER" id="PTHR30408">
    <property type="entry name" value="TYPE-1 RESTRICTION ENZYME ECOKI SPECIFICITY PROTEIN"/>
    <property type="match status" value="1"/>
</dbReference>
<evidence type="ECO:0000256" key="2">
    <source>
        <dbReference type="ARBA" id="ARBA00022747"/>
    </source>
</evidence>
<dbReference type="PANTHER" id="PTHR30408:SF12">
    <property type="entry name" value="TYPE I RESTRICTION ENZYME MJAVIII SPECIFICITY SUBUNIT"/>
    <property type="match status" value="1"/>
</dbReference>
<dbReference type="Proteomes" id="UP000295361">
    <property type="component" value="Unassembled WGS sequence"/>
</dbReference>
<accession>A0A4R6QU97</accession>